<proteinExistence type="inferred from homology"/>
<name>A0AAW2D5G0_9ROSI</name>
<keyword evidence="3" id="KW-0012">Acyltransferase</keyword>
<dbReference type="Gene3D" id="3.30.559.10">
    <property type="entry name" value="Chloramphenicol acetyltransferase-like domain"/>
    <property type="match status" value="2"/>
</dbReference>
<gene>
    <name evidence="4" type="ORF">SO802_012002</name>
</gene>
<dbReference type="PANTHER" id="PTHR31623:SF17">
    <property type="entry name" value="F21J9.9"/>
    <property type="match status" value="1"/>
</dbReference>
<organism evidence="4 5">
    <name type="scientific">Lithocarpus litseifolius</name>
    <dbReference type="NCBI Taxonomy" id="425828"/>
    <lineage>
        <taxon>Eukaryota</taxon>
        <taxon>Viridiplantae</taxon>
        <taxon>Streptophyta</taxon>
        <taxon>Embryophyta</taxon>
        <taxon>Tracheophyta</taxon>
        <taxon>Spermatophyta</taxon>
        <taxon>Magnoliopsida</taxon>
        <taxon>eudicotyledons</taxon>
        <taxon>Gunneridae</taxon>
        <taxon>Pentapetalae</taxon>
        <taxon>rosids</taxon>
        <taxon>fabids</taxon>
        <taxon>Fagales</taxon>
        <taxon>Fagaceae</taxon>
        <taxon>Lithocarpus</taxon>
    </lineage>
</organism>
<reference evidence="4 5" key="1">
    <citation type="submission" date="2024-01" db="EMBL/GenBank/DDBJ databases">
        <title>A telomere-to-telomere, gap-free genome of sweet tea (Lithocarpus litseifolius).</title>
        <authorList>
            <person name="Zhou J."/>
        </authorList>
    </citation>
    <scope>NUCLEOTIDE SEQUENCE [LARGE SCALE GENOMIC DNA]</scope>
    <source>
        <strain evidence="4">Zhou-2022a</strain>
        <tissue evidence="4">Leaf</tissue>
    </source>
</reference>
<evidence type="ECO:0000256" key="3">
    <source>
        <dbReference type="ARBA" id="ARBA00023315"/>
    </source>
</evidence>
<protein>
    <submittedName>
        <fullName evidence="4">Uncharacterized protein</fullName>
    </submittedName>
</protein>
<dbReference type="PANTHER" id="PTHR31623">
    <property type="entry name" value="F21J9.9"/>
    <property type="match status" value="1"/>
</dbReference>
<dbReference type="Pfam" id="PF02458">
    <property type="entry name" value="Transferase"/>
    <property type="match status" value="1"/>
</dbReference>
<comment type="caution">
    <text evidence="4">The sequence shown here is derived from an EMBL/GenBank/DDBJ whole genome shotgun (WGS) entry which is preliminary data.</text>
</comment>
<dbReference type="GO" id="GO:0016746">
    <property type="term" value="F:acyltransferase activity"/>
    <property type="evidence" value="ECO:0007669"/>
    <property type="project" value="UniProtKB-KW"/>
</dbReference>
<accession>A0AAW2D5G0</accession>
<comment type="similarity">
    <text evidence="1">Belongs to the plant acyltransferase family.</text>
</comment>
<sequence>MDIEVKVISKETIKPSYPTPGHLRHYSLSFLDQSAPQFFMPWVLFYPKDTNTELNNLEQRERIKKSLSEALTQFYPLAGCVKENLYIECNDEGVNYVEAVAKCNLSEFLENLNPCKHKKFLPYELDDVNDLVAAVQVTTFNCGGIVIGLELSHKVADASSFFLFLNSWAATARGSSSIMSPRLDAATIFPPATLPGYNPNIGMSRNSIVLKRIVFDGNAIAAIRAKFSSSNKSIEYPRPTRVEALSAFIYSRFIAATQPEADPNKTYIMFIAVDLRKRLDPPLPQNCFGNLSQSTASVVSNNIEDGFNGTVLPMREAIRTVNMDYVKKLRDSDGHLNFITENREKSSRGEVVAFGFTSLCRFPIYEADFGWGKPVWVGSTKLLYHNLVTFFDTKLEDGIEAWITLKEEDMAKFEMDKEVLPYVSFAKNSVF</sequence>
<keyword evidence="2" id="KW-0808">Transferase</keyword>
<evidence type="ECO:0000256" key="2">
    <source>
        <dbReference type="ARBA" id="ARBA00022679"/>
    </source>
</evidence>
<dbReference type="InterPro" id="IPR023213">
    <property type="entry name" value="CAT-like_dom_sf"/>
</dbReference>
<dbReference type="AlphaFoldDB" id="A0AAW2D5G0"/>
<keyword evidence="5" id="KW-1185">Reference proteome</keyword>
<dbReference type="Proteomes" id="UP001459277">
    <property type="component" value="Unassembled WGS sequence"/>
</dbReference>
<evidence type="ECO:0000256" key="1">
    <source>
        <dbReference type="ARBA" id="ARBA00009861"/>
    </source>
</evidence>
<evidence type="ECO:0000313" key="4">
    <source>
        <dbReference type="EMBL" id="KAL0004441.1"/>
    </source>
</evidence>
<dbReference type="EMBL" id="JAZDWU010000004">
    <property type="protein sequence ID" value="KAL0004441.1"/>
    <property type="molecule type" value="Genomic_DNA"/>
</dbReference>
<evidence type="ECO:0000313" key="5">
    <source>
        <dbReference type="Proteomes" id="UP001459277"/>
    </source>
</evidence>